<dbReference type="Proteomes" id="UP001165044">
    <property type="component" value="Unassembled WGS sequence"/>
</dbReference>
<organism evidence="1 2">
    <name type="scientific">Geothrix edaphica</name>
    <dbReference type="NCBI Taxonomy" id="2927976"/>
    <lineage>
        <taxon>Bacteria</taxon>
        <taxon>Pseudomonadati</taxon>
        <taxon>Acidobacteriota</taxon>
        <taxon>Holophagae</taxon>
        <taxon>Holophagales</taxon>
        <taxon>Holophagaceae</taxon>
        <taxon>Geothrix</taxon>
    </lineage>
</organism>
<gene>
    <name evidence="1" type="ORF">GETHED_01020</name>
</gene>
<proteinExistence type="predicted"/>
<comment type="caution">
    <text evidence="1">The sequence shown here is derived from an EMBL/GenBank/DDBJ whole genome shotgun (WGS) entry which is preliminary data.</text>
</comment>
<evidence type="ECO:0000313" key="1">
    <source>
        <dbReference type="EMBL" id="GLH65738.1"/>
    </source>
</evidence>
<dbReference type="EMBL" id="BSDC01000001">
    <property type="protein sequence ID" value="GLH65738.1"/>
    <property type="molecule type" value="Genomic_DNA"/>
</dbReference>
<accession>A0ABQ5PTL8</accession>
<dbReference type="RefSeq" id="WP_285605829.1">
    <property type="nucleotide sequence ID" value="NZ_BSDC01000001.1"/>
</dbReference>
<sequence>MRRLDPIPTPAEALALCERLYREGEGLRLMRHLLPAGATDIDALRLRNRLKRAQRRPSRCMAEQDEAED</sequence>
<keyword evidence="2" id="KW-1185">Reference proteome</keyword>
<evidence type="ECO:0000313" key="2">
    <source>
        <dbReference type="Proteomes" id="UP001165044"/>
    </source>
</evidence>
<protein>
    <submittedName>
        <fullName evidence="1">Uncharacterized protein</fullName>
    </submittedName>
</protein>
<reference evidence="1" key="1">
    <citation type="journal article" date="2023" name="Antonie Van Leeuwenhoek">
        <title>Mesoterricola silvestris gen. nov., sp. nov., Mesoterricola sediminis sp. nov., Geothrix oryzae sp. nov., Geothrix edaphica sp. nov., Geothrix rubra sp. nov., and Geothrix limicola sp. nov., six novel members of Acidobacteriota isolated from soils.</title>
        <authorList>
            <person name="Itoh H."/>
            <person name="Sugisawa Y."/>
            <person name="Mise K."/>
            <person name="Xu Z."/>
            <person name="Kuniyasu M."/>
            <person name="Ushijima N."/>
            <person name="Kawano K."/>
            <person name="Kobayashi E."/>
            <person name="Shiratori Y."/>
            <person name="Masuda Y."/>
            <person name="Senoo K."/>
        </authorList>
    </citation>
    <scope>NUCLEOTIDE SEQUENCE</scope>
    <source>
        <strain evidence="1">Red802</strain>
    </source>
</reference>
<name>A0ABQ5PTL8_9BACT</name>